<organism evidence="18 19">
    <name type="scientific">Caballeronia udeis</name>
    <dbReference type="NCBI Taxonomy" id="1232866"/>
    <lineage>
        <taxon>Bacteria</taxon>
        <taxon>Pseudomonadati</taxon>
        <taxon>Pseudomonadota</taxon>
        <taxon>Betaproteobacteria</taxon>
        <taxon>Burkholderiales</taxon>
        <taxon>Burkholderiaceae</taxon>
        <taxon>Caballeronia</taxon>
    </lineage>
</organism>
<dbReference type="GO" id="GO:0008033">
    <property type="term" value="P:tRNA processing"/>
    <property type="evidence" value="ECO:0007669"/>
    <property type="project" value="UniProtKB-UniRule"/>
</dbReference>
<evidence type="ECO:0000256" key="16">
    <source>
        <dbReference type="SAM" id="MobiDB-lite"/>
    </source>
</evidence>
<evidence type="ECO:0000256" key="2">
    <source>
        <dbReference type="ARBA" id="ARBA00022475"/>
    </source>
</evidence>
<feature type="compositionally biased region" description="Basic and acidic residues" evidence="16">
    <location>
        <begin position="645"/>
        <end position="748"/>
    </location>
</feature>
<dbReference type="EC" id="3.1.26.12" evidence="15"/>
<dbReference type="EMBL" id="FCOK02000037">
    <property type="protein sequence ID" value="SAL49491.1"/>
    <property type="molecule type" value="Genomic_DNA"/>
</dbReference>
<comment type="similarity">
    <text evidence="15">Belongs to the RNase E/G family. RNase E subfamily.</text>
</comment>
<feature type="compositionally biased region" description="Basic residues" evidence="16">
    <location>
        <begin position="800"/>
        <end position="810"/>
    </location>
</feature>
<feature type="region of interest" description="Disordered" evidence="16">
    <location>
        <begin position="1109"/>
        <end position="1146"/>
    </location>
</feature>
<keyword evidence="3 15" id="KW-0963">Cytoplasm</keyword>
<dbReference type="PROSITE" id="PS50126">
    <property type="entry name" value="S1"/>
    <property type="match status" value="1"/>
</dbReference>
<dbReference type="InterPro" id="IPR019307">
    <property type="entry name" value="RNA-bd_AU-1/RNase_E/G"/>
</dbReference>
<evidence type="ECO:0000256" key="6">
    <source>
        <dbReference type="ARBA" id="ARBA00022694"/>
    </source>
</evidence>
<reference evidence="18 19" key="1">
    <citation type="submission" date="2016-01" db="EMBL/GenBank/DDBJ databases">
        <authorList>
            <person name="Oliw E.H."/>
        </authorList>
    </citation>
    <scope>NUCLEOTIDE SEQUENCE [LARGE SCALE GENOMIC DNA]</scope>
    <source>
        <strain evidence="18">LMG 27134</strain>
    </source>
</reference>
<dbReference type="GO" id="GO:0008995">
    <property type="term" value="F:ribonuclease E activity"/>
    <property type="evidence" value="ECO:0007669"/>
    <property type="project" value="UniProtKB-EC"/>
</dbReference>
<comment type="similarity">
    <text evidence="1">Belongs to the RNase E/G family. RNase G subfamily.</text>
</comment>
<evidence type="ECO:0000256" key="12">
    <source>
        <dbReference type="ARBA" id="ARBA00022842"/>
    </source>
</evidence>
<dbReference type="Proteomes" id="UP000054683">
    <property type="component" value="Unassembled WGS sequence"/>
</dbReference>
<dbReference type="SMART" id="SM00316">
    <property type="entry name" value="S1"/>
    <property type="match status" value="1"/>
</dbReference>
<dbReference type="NCBIfam" id="TIGR00757">
    <property type="entry name" value="RNaseEG"/>
    <property type="match status" value="1"/>
</dbReference>
<dbReference type="Pfam" id="PF00575">
    <property type="entry name" value="S1"/>
    <property type="match status" value="1"/>
</dbReference>
<dbReference type="PANTHER" id="PTHR30001">
    <property type="entry name" value="RIBONUCLEASE"/>
    <property type="match status" value="1"/>
</dbReference>
<feature type="compositionally biased region" description="Low complexity" evidence="16">
    <location>
        <begin position="617"/>
        <end position="637"/>
    </location>
</feature>
<feature type="binding site" evidence="15">
    <location>
        <position position="303"/>
    </location>
    <ligand>
        <name>Mg(2+)</name>
        <dbReference type="ChEBI" id="CHEBI:18420"/>
        <note>catalytic</note>
    </ligand>
</feature>
<dbReference type="InterPro" id="IPR012340">
    <property type="entry name" value="NA-bd_OB-fold"/>
</dbReference>
<feature type="compositionally biased region" description="Low complexity" evidence="16">
    <location>
        <begin position="781"/>
        <end position="793"/>
    </location>
</feature>
<keyword evidence="10 15" id="KW-0255">Endonuclease</keyword>
<dbReference type="HAMAP" id="MF_00970">
    <property type="entry name" value="RNase_E"/>
    <property type="match status" value="1"/>
</dbReference>
<comment type="subunit">
    <text evidence="15">Homotetramer formed by a dimer of dimers.</text>
</comment>
<dbReference type="PANTHER" id="PTHR30001:SF1">
    <property type="entry name" value="RIBONUCLEASE E_G-LIKE PROTEIN, CHLOROPLASTIC"/>
    <property type="match status" value="1"/>
</dbReference>
<evidence type="ECO:0000256" key="11">
    <source>
        <dbReference type="ARBA" id="ARBA00022801"/>
    </source>
</evidence>
<evidence type="ECO:0000256" key="15">
    <source>
        <dbReference type="HAMAP-Rule" id="MF_00970"/>
    </source>
</evidence>
<evidence type="ECO:0000256" key="10">
    <source>
        <dbReference type="ARBA" id="ARBA00022759"/>
    </source>
</evidence>
<gene>
    <name evidence="15" type="primary">rne</name>
    <name evidence="18" type="ORF">AWB69_04986</name>
</gene>
<evidence type="ECO:0000256" key="13">
    <source>
        <dbReference type="ARBA" id="ARBA00022884"/>
    </source>
</evidence>
<sequence>MKRMLFNATQQEELRVAIVDGQKLIDIDIETAGREQRKGNIYKGVVTRIEPSLEACFVNYGEDRHGFLPFKEVARQYFKDGVDMRSARIQDALREGQELIVQVEKEERGNKGAALTTFISLAGRYLVLMPNNPRGGGVSRRIEGDERQELRETMAQLDLPEGMSIIARTAGIGRSAEELQWDLNYLMQLWRAVEAASQSGVAGKPMLIYLESSLVIRAIRDYFQPDIGEILIDTTEIHDQASAFMDIVMPDNLSKVKRYHDDVPLFSRFQIEHQIETAYSRTVPLPSGGAIVIDHTEALVAIDVNSARSTKGADIEETATRTNLEAADEVARQLRLRDLGGLIVIDFIDMESAKSQREVEQRLKDALKHDRARVQMGKISRFGLMELSRQRLRPALSEGSHVTCPRCNGTGHIRDTESSALQVLRIIQEEAMKENTAAIHCQVPVEVTAFLLNEKRSEINKIESRFKVNVVLIPNKHLETPHYKLERLRHDDTRLDEPRASWKMAEEAAHELESETGYSKRTEEIKPKQEAMVKGITPTSPAPSAPVKVATPVAAPAPVVAASTGGFIGWLKNLFGVQPEVKPAPAPVAAPAPVRPARGERPERSGQGGDRNRNRRGGAASRDSAAAANGATPSAPGTAGGRQNPRREEREPKETREPREARETREPREPREPRGGREGREPREAREGREPREAREGREPREPREVREPREPRENRGERTPERAEAADRGERRERGERPERGERRKPQPEAAVEALTQGETVVSEFTESTLSGGESQQNGSADALQADQASAAREGEERRRRRRGRRGGRRDREEEGVTANQAADTAENEGNADSERAQAGVFDTDSSNETDDSRDFAPVAAKPVETAPAVQAPEYAHAVTVEPVSAAAISVTELPEPVRVAQVAPVEAAPVEARHAEAEGFVVSHAAQEVHAAQETSATVAEAEAPAADIFEKPVSRPIENPFGPAPTVAEEKVESPFADTPKAAEPEPVIAHAQPEVHVAEPVETAPVAATQASETVASITTSPAPVVVEVSTPVEPEPAKTFEPVETVAPAAPAPVAVAPSAPVAPAAPVAPLAVVTLKEEVLKPMLDTAGLVWVNTDADKLRAAREAAAQAEAPKRVVRERKRLPPLDTAPMQQVETGKDAH</sequence>
<dbReference type="Pfam" id="PF20833">
    <property type="entry name" value="RNase_E_G_Thio"/>
    <property type="match status" value="1"/>
</dbReference>
<dbReference type="GO" id="GO:0005737">
    <property type="term" value="C:cytoplasm"/>
    <property type="evidence" value="ECO:0007669"/>
    <property type="project" value="UniProtKB-SubCell"/>
</dbReference>
<evidence type="ECO:0000256" key="3">
    <source>
        <dbReference type="ARBA" id="ARBA00022490"/>
    </source>
</evidence>
<keyword evidence="4 15" id="KW-0997">Cell inner membrane</keyword>
<evidence type="ECO:0000256" key="1">
    <source>
        <dbReference type="ARBA" id="ARBA00005663"/>
    </source>
</evidence>
<accession>A0A158I022</accession>
<feature type="binding site" evidence="15">
    <location>
        <position position="407"/>
    </location>
    <ligand>
        <name>Zn(2+)</name>
        <dbReference type="ChEBI" id="CHEBI:29105"/>
        <note>ligand shared between dimeric partners</note>
    </ligand>
</feature>
<proteinExistence type="inferred from homology"/>
<comment type="catalytic activity">
    <reaction evidence="15">
        <text>Endonucleolytic cleavage of single-stranded RNA in A- and U-rich regions.</text>
        <dbReference type="EC" id="3.1.26.12"/>
    </reaction>
</comment>
<dbReference type="GO" id="GO:0000049">
    <property type="term" value="F:tRNA binding"/>
    <property type="evidence" value="ECO:0007669"/>
    <property type="project" value="UniProtKB-KW"/>
</dbReference>
<comment type="subcellular location">
    <subcellularLocation>
        <location evidence="15">Cytoplasm</location>
    </subcellularLocation>
    <subcellularLocation>
        <location evidence="15">Cell inner membrane</location>
        <topology evidence="15">Peripheral membrane protein</topology>
        <orientation evidence="15">Cytoplasmic side</orientation>
    </subcellularLocation>
</comment>
<feature type="region of interest" description="Required for zinc-mediated homotetramerization and catalytic activity" evidence="15">
    <location>
        <begin position="404"/>
        <end position="407"/>
    </location>
</feature>
<dbReference type="InterPro" id="IPR004659">
    <property type="entry name" value="RNase_E/G"/>
</dbReference>
<keyword evidence="15" id="KW-0862">Zinc</keyword>
<dbReference type="GO" id="GO:0019843">
    <property type="term" value="F:rRNA binding"/>
    <property type="evidence" value="ECO:0007669"/>
    <property type="project" value="UniProtKB-KW"/>
</dbReference>
<keyword evidence="13 15" id="KW-0694">RNA-binding</keyword>
<dbReference type="GO" id="GO:0009898">
    <property type="term" value="C:cytoplasmic side of plasma membrane"/>
    <property type="evidence" value="ECO:0007669"/>
    <property type="project" value="UniProtKB-UniRule"/>
</dbReference>
<dbReference type="Gene3D" id="2.40.50.140">
    <property type="entry name" value="Nucleic acid-binding proteins"/>
    <property type="match status" value="1"/>
</dbReference>
<evidence type="ECO:0000313" key="18">
    <source>
        <dbReference type="EMBL" id="SAL49491.1"/>
    </source>
</evidence>
<dbReference type="SUPFAM" id="SSF50249">
    <property type="entry name" value="Nucleic acid-binding proteins"/>
    <property type="match status" value="1"/>
</dbReference>
<name>A0A158I022_9BURK</name>
<keyword evidence="11 15" id="KW-0378">Hydrolase</keyword>
<dbReference type="Pfam" id="PF10150">
    <property type="entry name" value="RNase_E_G"/>
    <property type="match status" value="1"/>
</dbReference>
<evidence type="ECO:0000259" key="17">
    <source>
        <dbReference type="PROSITE" id="PS50126"/>
    </source>
</evidence>
<keyword evidence="2 15" id="KW-1003">Cell membrane</keyword>
<keyword evidence="7 15" id="KW-0540">Nuclease</keyword>
<keyword evidence="9 15" id="KW-0699">rRNA-binding</keyword>
<dbReference type="InterPro" id="IPR048583">
    <property type="entry name" value="RNase_E_G_thioredoxin-like"/>
</dbReference>
<comment type="cofactor">
    <cofactor evidence="15">
        <name>Zn(2+)</name>
        <dbReference type="ChEBI" id="CHEBI:29105"/>
    </cofactor>
    <text evidence="15">Binds 2 Zn(2+) ions per homotetramer.</text>
</comment>
<protein>
    <recommendedName>
        <fullName evidence="15">Ribonuclease E</fullName>
        <shortName evidence="15">RNase E</shortName>
        <ecNumber evidence="15">3.1.26.12</ecNumber>
    </recommendedName>
</protein>
<dbReference type="RefSeq" id="WP_062089363.1">
    <property type="nucleotide sequence ID" value="NZ_FCOK02000037.1"/>
</dbReference>
<evidence type="ECO:0000256" key="9">
    <source>
        <dbReference type="ARBA" id="ARBA00022730"/>
    </source>
</evidence>
<keyword evidence="6 15" id="KW-0819">tRNA processing</keyword>
<feature type="binding site" evidence="15">
    <location>
        <position position="404"/>
    </location>
    <ligand>
        <name>Zn(2+)</name>
        <dbReference type="ChEBI" id="CHEBI:29105"/>
        <note>ligand shared between dimeric partners</note>
    </ligand>
</feature>
<keyword evidence="12 15" id="KW-0460">Magnesium</keyword>
<evidence type="ECO:0000313" key="19">
    <source>
        <dbReference type="Proteomes" id="UP000054683"/>
    </source>
</evidence>
<comment type="cofactor">
    <cofactor evidence="15">
        <name>Mg(2+)</name>
        <dbReference type="ChEBI" id="CHEBI:18420"/>
    </cofactor>
    <text evidence="15">Binds 1 Mg(2+) ion per subunit.</text>
</comment>
<dbReference type="OrthoDB" id="9804278at2"/>
<comment type="function">
    <text evidence="15">Endoribonuclease that plays a central role in RNA processing and decay. Required for the maturation of 5S and 16S rRNAs and the majority of tRNAs. Also involved in the degradation of most mRNAs.</text>
</comment>
<evidence type="ECO:0000256" key="8">
    <source>
        <dbReference type="ARBA" id="ARBA00022723"/>
    </source>
</evidence>
<feature type="binding site" evidence="15">
    <location>
        <position position="346"/>
    </location>
    <ligand>
        <name>Mg(2+)</name>
        <dbReference type="ChEBI" id="CHEBI:18420"/>
        <note>catalytic</note>
    </ligand>
</feature>
<dbReference type="InterPro" id="IPR028878">
    <property type="entry name" value="RNase_E"/>
</dbReference>
<dbReference type="GO" id="GO:0006364">
    <property type="term" value="P:rRNA processing"/>
    <property type="evidence" value="ECO:0007669"/>
    <property type="project" value="UniProtKB-UniRule"/>
</dbReference>
<feature type="region of interest" description="Disordered" evidence="16">
    <location>
        <begin position="586"/>
        <end position="870"/>
    </location>
</feature>
<keyword evidence="8 15" id="KW-0479">Metal-binding</keyword>
<keyword evidence="5 15" id="KW-0698">rRNA processing</keyword>
<dbReference type="GO" id="GO:0000287">
    <property type="term" value="F:magnesium ion binding"/>
    <property type="evidence" value="ECO:0007669"/>
    <property type="project" value="UniProtKB-UniRule"/>
</dbReference>
<evidence type="ECO:0000256" key="7">
    <source>
        <dbReference type="ARBA" id="ARBA00022722"/>
    </source>
</evidence>
<evidence type="ECO:0000256" key="14">
    <source>
        <dbReference type="ARBA" id="ARBA00023136"/>
    </source>
</evidence>
<dbReference type="CDD" id="cd04453">
    <property type="entry name" value="S1_RNase_E"/>
    <property type="match status" value="1"/>
</dbReference>
<dbReference type="AlphaFoldDB" id="A0A158I022"/>
<feature type="compositionally biased region" description="Polar residues" evidence="16">
    <location>
        <begin position="758"/>
        <end position="780"/>
    </location>
</feature>
<keyword evidence="14 15" id="KW-0472">Membrane</keyword>
<feature type="domain" description="S1 motif" evidence="17">
    <location>
        <begin position="39"/>
        <end position="118"/>
    </location>
</feature>
<evidence type="ECO:0000256" key="4">
    <source>
        <dbReference type="ARBA" id="ARBA00022519"/>
    </source>
</evidence>
<dbReference type="Gene3D" id="3.40.1260.20">
    <property type="entry name" value="Ribonuclease E, catalytic domain"/>
    <property type="match status" value="1"/>
</dbReference>
<dbReference type="GO" id="GO:0008270">
    <property type="term" value="F:zinc ion binding"/>
    <property type="evidence" value="ECO:0007669"/>
    <property type="project" value="UniProtKB-UniRule"/>
</dbReference>
<dbReference type="GO" id="GO:0006402">
    <property type="term" value="P:mRNA catabolic process"/>
    <property type="evidence" value="ECO:0007669"/>
    <property type="project" value="UniProtKB-UniRule"/>
</dbReference>
<dbReference type="InterPro" id="IPR003029">
    <property type="entry name" value="S1_domain"/>
</dbReference>
<keyword evidence="15" id="KW-0820">tRNA-binding</keyword>
<evidence type="ECO:0000256" key="5">
    <source>
        <dbReference type="ARBA" id="ARBA00022552"/>
    </source>
</evidence>